<proteinExistence type="predicted"/>
<dbReference type="EMBL" id="AMQM01007528">
    <property type="status" value="NOT_ANNOTATED_CDS"/>
    <property type="molecule type" value="Genomic_DNA"/>
</dbReference>
<dbReference type="CTD" id="20212917"/>
<dbReference type="EnsemblMetazoa" id="HelroT194171">
    <property type="protein sequence ID" value="HelroP194171"/>
    <property type="gene ID" value="HelroG194171"/>
</dbReference>
<dbReference type="Pfam" id="PF22749">
    <property type="entry name" value="Arb2"/>
    <property type="match status" value="1"/>
</dbReference>
<dbReference type="HOGENOM" id="CLU_1054789_0_0_1"/>
<organism evidence="3 4">
    <name type="scientific">Helobdella robusta</name>
    <name type="common">Californian leech</name>
    <dbReference type="NCBI Taxonomy" id="6412"/>
    <lineage>
        <taxon>Eukaryota</taxon>
        <taxon>Metazoa</taxon>
        <taxon>Spiralia</taxon>
        <taxon>Lophotrochozoa</taxon>
        <taxon>Annelida</taxon>
        <taxon>Clitellata</taxon>
        <taxon>Hirudinea</taxon>
        <taxon>Rhynchobdellida</taxon>
        <taxon>Glossiphoniidae</taxon>
        <taxon>Helobdella</taxon>
    </lineage>
</organism>
<evidence type="ECO:0000259" key="1">
    <source>
        <dbReference type="Pfam" id="PF22749"/>
    </source>
</evidence>
<evidence type="ECO:0000313" key="3">
    <source>
        <dbReference type="EnsemblMetazoa" id="HelroP194171"/>
    </source>
</evidence>
<reference evidence="4" key="1">
    <citation type="submission" date="2012-12" db="EMBL/GenBank/DDBJ databases">
        <authorList>
            <person name="Hellsten U."/>
            <person name="Grimwood J."/>
            <person name="Chapman J.A."/>
            <person name="Shapiro H."/>
            <person name="Aerts A."/>
            <person name="Otillar R.P."/>
            <person name="Terry A.Y."/>
            <person name="Boore J.L."/>
            <person name="Simakov O."/>
            <person name="Marletaz F."/>
            <person name="Cho S.-J."/>
            <person name="Edsinger-Gonzales E."/>
            <person name="Havlak P."/>
            <person name="Kuo D.-H."/>
            <person name="Larsson T."/>
            <person name="Lv J."/>
            <person name="Arendt D."/>
            <person name="Savage R."/>
            <person name="Osoegawa K."/>
            <person name="de Jong P."/>
            <person name="Lindberg D.R."/>
            <person name="Seaver E.C."/>
            <person name="Weisblat D.A."/>
            <person name="Putnam N.H."/>
            <person name="Grigoriev I.V."/>
            <person name="Rokhsar D.S."/>
        </authorList>
    </citation>
    <scope>NUCLEOTIDE SEQUENCE</scope>
</reference>
<name>T1FVS1_HELRO</name>
<dbReference type="InterPro" id="IPR048263">
    <property type="entry name" value="Arb2"/>
</dbReference>
<dbReference type="PANTHER" id="PTHR21357:SF4">
    <property type="entry name" value="FAM172 FAMILY PROTEIN HOMOLOG CG10038"/>
    <property type="match status" value="1"/>
</dbReference>
<dbReference type="STRING" id="6412.T1FVS1"/>
<dbReference type="GeneID" id="20212917"/>
<dbReference type="AlphaFoldDB" id="T1FVS1"/>
<dbReference type="OrthoDB" id="421951at2759"/>
<dbReference type="Proteomes" id="UP000015101">
    <property type="component" value="Unassembled WGS sequence"/>
</dbReference>
<gene>
    <name evidence="3" type="primary">20212917</name>
    <name evidence="2" type="ORF">HELRODRAFT_194171</name>
</gene>
<dbReference type="EMBL" id="KB097635">
    <property type="protein sequence ID" value="ESN93155.1"/>
    <property type="molecule type" value="Genomic_DNA"/>
</dbReference>
<evidence type="ECO:0000313" key="4">
    <source>
        <dbReference type="Proteomes" id="UP000015101"/>
    </source>
</evidence>
<keyword evidence="4" id="KW-1185">Reference proteome</keyword>
<dbReference type="PANTHER" id="PTHR21357">
    <property type="entry name" value="FAM172 FAMILY PROTEIN HOMOLOG CG10038"/>
    <property type="match status" value="1"/>
</dbReference>
<dbReference type="InParanoid" id="T1FVS1"/>
<reference evidence="2 4" key="2">
    <citation type="journal article" date="2013" name="Nature">
        <title>Insights into bilaterian evolution from three spiralian genomes.</title>
        <authorList>
            <person name="Simakov O."/>
            <person name="Marletaz F."/>
            <person name="Cho S.J."/>
            <person name="Edsinger-Gonzales E."/>
            <person name="Havlak P."/>
            <person name="Hellsten U."/>
            <person name="Kuo D.H."/>
            <person name="Larsson T."/>
            <person name="Lv J."/>
            <person name="Arendt D."/>
            <person name="Savage R."/>
            <person name="Osoegawa K."/>
            <person name="de Jong P."/>
            <person name="Grimwood J."/>
            <person name="Chapman J.A."/>
            <person name="Shapiro H."/>
            <person name="Aerts A."/>
            <person name="Otillar R.P."/>
            <person name="Terry A.Y."/>
            <person name="Boore J.L."/>
            <person name="Grigoriev I.V."/>
            <person name="Lindberg D.R."/>
            <person name="Seaver E.C."/>
            <person name="Weisblat D.A."/>
            <person name="Putnam N.H."/>
            <person name="Rokhsar D.S."/>
        </authorList>
    </citation>
    <scope>NUCLEOTIDE SEQUENCE</scope>
</reference>
<dbReference type="InterPro" id="IPR053858">
    <property type="entry name" value="Arb2_dom"/>
</dbReference>
<sequence length="264" mass="29933">MNDSLMDGSQIPYIKQASDEHYDVIVLNTNLNYQGNHLYIRGSESPEKHANYIWENYIMPNKNFRQTAIVAHSYGGKAKNQKESFLKRVFAVAFTDAAVFLEECDEETREFFKNNSQNWVAGTGKLDEPVITDSADVTCPKVSAGHTEHVWTSATSMSSIFKYFKKKSDEWNIETNASFEIMKCAHTKECSEECDNFVLKYPNDNKQISDTNESDVKVDNTLILENQSECISTYSSISRDNVDSTETDLLINNLVNNVAKVQLG</sequence>
<evidence type="ECO:0000313" key="2">
    <source>
        <dbReference type="EMBL" id="ESN93155.1"/>
    </source>
</evidence>
<dbReference type="FunCoup" id="T1FVS1">
    <property type="interactions" value="1713"/>
</dbReference>
<feature type="domain" description="Arb2" evidence="1">
    <location>
        <begin position="3"/>
        <end position="121"/>
    </location>
</feature>
<accession>T1FVS1</accession>
<protein>
    <recommendedName>
        <fullName evidence="1">Arb2 domain-containing protein</fullName>
    </recommendedName>
</protein>
<reference evidence="3" key="3">
    <citation type="submission" date="2015-06" db="UniProtKB">
        <authorList>
            <consortium name="EnsemblMetazoa"/>
        </authorList>
    </citation>
    <scope>IDENTIFICATION</scope>
</reference>
<dbReference type="KEGG" id="hro:HELRODRAFT_194171"/>
<dbReference type="eggNOG" id="KOG3967">
    <property type="taxonomic scope" value="Eukaryota"/>
</dbReference>
<dbReference type="RefSeq" id="XP_009028754.1">
    <property type="nucleotide sequence ID" value="XM_009030506.1"/>
</dbReference>